<accession>A0A9W6CJP0</accession>
<name>A0A9W6CJP0_XANFL</name>
<dbReference type="Gene3D" id="3.40.50.720">
    <property type="entry name" value="NAD(P)-binding Rossmann-like Domain"/>
    <property type="match status" value="1"/>
</dbReference>
<dbReference type="GeneID" id="95764166"/>
<dbReference type="EMBL" id="BSDO01000005">
    <property type="protein sequence ID" value="GLI23711.1"/>
    <property type="molecule type" value="Genomic_DNA"/>
</dbReference>
<evidence type="ECO:0000256" key="4">
    <source>
        <dbReference type="ARBA" id="ARBA00023027"/>
    </source>
</evidence>
<protein>
    <submittedName>
        <fullName evidence="6">NAD(P)-dependent dehydrogenase (Short-subunit alcohol dehydrogenase family)</fullName>
    </submittedName>
    <submittedName>
        <fullName evidence="5">Short-chain dehydrogenase</fullName>
    </submittedName>
</protein>
<evidence type="ECO:0000313" key="7">
    <source>
        <dbReference type="Proteomes" id="UP001144397"/>
    </source>
</evidence>
<evidence type="ECO:0000313" key="8">
    <source>
        <dbReference type="Proteomes" id="UP001245370"/>
    </source>
</evidence>
<dbReference type="Proteomes" id="UP001245370">
    <property type="component" value="Unassembled WGS sequence"/>
</dbReference>
<keyword evidence="4" id="KW-0520">NAD</keyword>
<proteinExistence type="inferred from homology"/>
<dbReference type="Proteomes" id="UP001144397">
    <property type="component" value="Unassembled WGS sequence"/>
</dbReference>
<dbReference type="InterPro" id="IPR020904">
    <property type="entry name" value="Sc_DH/Rdtase_CS"/>
</dbReference>
<dbReference type="PANTHER" id="PTHR43943">
    <property type="entry name" value="DEHYDROGENASE/REDUCTASE (SDR FAMILY) MEMBER 4"/>
    <property type="match status" value="1"/>
</dbReference>
<comment type="similarity">
    <text evidence="1">Belongs to the short-chain dehydrogenases/reductases (SDR) family.</text>
</comment>
<dbReference type="SUPFAM" id="SSF51735">
    <property type="entry name" value="NAD(P)-binding Rossmann-fold domains"/>
    <property type="match status" value="1"/>
</dbReference>
<keyword evidence="8" id="KW-1185">Reference proteome</keyword>
<dbReference type="Pfam" id="PF13561">
    <property type="entry name" value="adh_short_C2"/>
    <property type="match status" value="1"/>
</dbReference>
<evidence type="ECO:0000256" key="3">
    <source>
        <dbReference type="ARBA" id="ARBA00023002"/>
    </source>
</evidence>
<gene>
    <name evidence="6" type="ORF">GGQ86_003556</name>
    <name evidence="5" type="ORF">XFLAVUS301_33850</name>
</gene>
<reference evidence="6 8" key="2">
    <citation type="submission" date="2023-07" db="EMBL/GenBank/DDBJ databases">
        <title>Genomic Encyclopedia of Type Strains, Phase IV (KMG-IV): sequencing the most valuable type-strain genomes for metagenomic binning, comparative biology and taxonomic classification.</title>
        <authorList>
            <person name="Goeker M."/>
        </authorList>
    </citation>
    <scope>NUCLEOTIDE SEQUENCE [LARGE SCALE GENOMIC DNA]</scope>
    <source>
        <strain evidence="6 8">DSM 338</strain>
    </source>
</reference>
<keyword evidence="3" id="KW-0560">Oxidoreductase</keyword>
<reference evidence="5" key="1">
    <citation type="submission" date="2022-12" db="EMBL/GenBank/DDBJ databases">
        <title>Reference genome sequencing for broad-spectrum identification of bacterial and archaeal isolates by mass spectrometry.</title>
        <authorList>
            <person name="Sekiguchi Y."/>
            <person name="Tourlousse D.M."/>
        </authorList>
    </citation>
    <scope>NUCLEOTIDE SEQUENCE</scope>
    <source>
        <strain evidence="5">301</strain>
    </source>
</reference>
<sequence>MKIDLTGKTALVTGSSEGIGFAIAKGLSEAGATVVVNGRSEAKVAEAVARIGGTTRGQAIDLGTADGAAALVAAEPAFDIVVNNLGIFQPSDFFETDDAVWDRHWAINVMSGVRLARAYLPGMAERGWGRMLFLGSESAFNIPADMIHYGVSKTADVSLARGLAKRMAGTGVTVNSILPGPTLSEGVAAMLKDAVAAGKTLEEAGADFVKAHRPTSIIQRPASVEEVANMAVYIASPLASATTGAALRVDGGVIDFIV</sequence>
<evidence type="ECO:0000256" key="1">
    <source>
        <dbReference type="ARBA" id="ARBA00006484"/>
    </source>
</evidence>
<dbReference type="EMBL" id="JAVDPY010000006">
    <property type="protein sequence ID" value="MDR6335066.1"/>
    <property type="molecule type" value="Genomic_DNA"/>
</dbReference>
<comment type="caution">
    <text evidence="5">The sequence shown here is derived from an EMBL/GenBank/DDBJ whole genome shotgun (WGS) entry which is preliminary data.</text>
</comment>
<dbReference type="AlphaFoldDB" id="A0A9W6CJP0"/>
<dbReference type="PRINTS" id="PR00081">
    <property type="entry name" value="GDHRDH"/>
</dbReference>
<dbReference type="PROSITE" id="PS00061">
    <property type="entry name" value="ADH_SHORT"/>
    <property type="match status" value="1"/>
</dbReference>
<evidence type="ECO:0000256" key="2">
    <source>
        <dbReference type="ARBA" id="ARBA00022797"/>
    </source>
</evidence>
<dbReference type="CDD" id="cd05233">
    <property type="entry name" value="SDR_c"/>
    <property type="match status" value="1"/>
</dbReference>
<dbReference type="InterPro" id="IPR002347">
    <property type="entry name" value="SDR_fam"/>
</dbReference>
<dbReference type="GO" id="GO:0016491">
    <property type="term" value="F:oxidoreductase activity"/>
    <property type="evidence" value="ECO:0007669"/>
    <property type="project" value="UniProtKB-KW"/>
</dbReference>
<keyword evidence="2" id="KW-0058">Aromatic hydrocarbons catabolism</keyword>
<dbReference type="RefSeq" id="WP_281808566.1">
    <property type="nucleotide sequence ID" value="NZ_BSDO01000005.1"/>
</dbReference>
<organism evidence="5 7">
    <name type="scientific">Xanthobacter flavus</name>
    <dbReference type="NCBI Taxonomy" id="281"/>
    <lineage>
        <taxon>Bacteria</taxon>
        <taxon>Pseudomonadati</taxon>
        <taxon>Pseudomonadota</taxon>
        <taxon>Alphaproteobacteria</taxon>
        <taxon>Hyphomicrobiales</taxon>
        <taxon>Xanthobacteraceae</taxon>
        <taxon>Xanthobacter</taxon>
    </lineage>
</organism>
<dbReference type="PANTHER" id="PTHR43943:SF17">
    <property type="entry name" value="3-PHENYLPROPIONATE-DIHYDRODIOL_CINNAMIC ACID-DIHYDRODIOL DEHYDROGENASE"/>
    <property type="match status" value="1"/>
</dbReference>
<evidence type="ECO:0000313" key="5">
    <source>
        <dbReference type="EMBL" id="GLI23711.1"/>
    </source>
</evidence>
<dbReference type="InterPro" id="IPR036291">
    <property type="entry name" value="NAD(P)-bd_dom_sf"/>
</dbReference>
<evidence type="ECO:0000313" key="6">
    <source>
        <dbReference type="EMBL" id="MDR6335066.1"/>
    </source>
</evidence>